<reference evidence="2 3" key="1">
    <citation type="submission" date="2018-02" db="EMBL/GenBank/DDBJ databases">
        <title>Genome sequence of the basidiomycete white-rot fungus Phlebia centrifuga.</title>
        <authorList>
            <person name="Granchi Z."/>
            <person name="Peng M."/>
            <person name="de Vries R.P."/>
            <person name="Hilden K."/>
            <person name="Makela M.R."/>
            <person name="Grigoriev I."/>
            <person name="Riley R."/>
        </authorList>
    </citation>
    <scope>NUCLEOTIDE SEQUENCE [LARGE SCALE GENOMIC DNA]</scope>
    <source>
        <strain evidence="2 3">FBCC195</strain>
    </source>
</reference>
<dbReference type="Proteomes" id="UP000186601">
    <property type="component" value="Unassembled WGS sequence"/>
</dbReference>
<accession>A0A2R6RHY7</accession>
<proteinExistence type="predicted"/>
<evidence type="ECO:0000313" key="3">
    <source>
        <dbReference type="Proteomes" id="UP000186601"/>
    </source>
</evidence>
<organism evidence="2 3">
    <name type="scientific">Hermanssonia centrifuga</name>
    <dbReference type="NCBI Taxonomy" id="98765"/>
    <lineage>
        <taxon>Eukaryota</taxon>
        <taxon>Fungi</taxon>
        <taxon>Dikarya</taxon>
        <taxon>Basidiomycota</taxon>
        <taxon>Agaricomycotina</taxon>
        <taxon>Agaricomycetes</taxon>
        <taxon>Polyporales</taxon>
        <taxon>Meruliaceae</taxon>
        <taxon>Hermanssonia</taxon>
    </lineage>
</organism>
<sequence length="65" mass="7008">MSALSTPVQDDLQQQPQDPQQLQGQPSLPTDLQSPQQNIQNGDTPPVSEGTRKRTSSVLLALRAA</sequence>
<evidence type="ECO:0000256" key="1">
    <source>
        <dbReference type="SAM" id="MobiDB-lite"/>
    </source>
</evidence>
<feature type="compositionally biased region" description="Polar residues" evidence="1">
    <location>
        <begin position="30"/>
        <end position="43"/>
    </location>
</feature>
<name>A0A2R6RHY7_9APHY</name>
<gene>
    <name evidence="2" type="ORF">PHLCEN_2v2794</name>
</gene>
<keyword evidence="3" id="KW-1185">Reference proteome</keyword>
<protein>
    <submittedName>
        <fullName evidence="2">Uncharacterized protein</fullName>
    </submittedName>
</protein>
<comment type="caution">
    <text evidence="2">The sequence shown here is derived from an EMBL/GenBank/DDBJ whole genome shotgun (WGS) entry which is preliminary data.</text>
</comment>
<feature type="region of interest" description="Disordered" evidence="1">
    <location>
        <begin position="1"/>
        <end position="65"/>
    </location>
</feature>
<feature type="compositionally biased region" description="Low complexity" evidence="1">
    <location>
        <begin position="9"/>
        <end position="29"/>
    </location>
</feature>
<dbReference type="EMBL" id="MLYV02000256">
    <property type="protein sequence ID" value="PSS29646.1"/>
    <property type="molecule type" value="Genomic_DNA"/>
</dbReference>
<dbReference type="AlphaFoldDB" id="A0A2R6RHY7"/>
<evidence type="ECO:0000313" key="2">
    <source>
        <dbReference type="EMBL" id="PSS29646.1"/>
    </source>
</evidence>